<evidence type="ECO:0000256" key="3">
    <source>
        <dbReference type="ARBA" id="ARBA00007401"/>
    </source>
</evidence>
<dbReference type="AlphaFoldDB" id="A0A916ZDE2"/>
<evidence type="ECO:0000256" key="1">
    <source>
        <dbReference type="ARBA" id="ARBA00000829"/>
    </source>
</evidence>
<evidence type="ECO:0000259" key="13">
    <source>
        <dbReference type="Pfam" id="PF00703"/>
    </source>
</evidence>
<dbReference type="EMBL" id="BMHP01000005">
    <property type="protein sequence ID" value="GGD90216.1"/>
    <property type="molecule type" value="Genomic_DNA"/>
</dbReference>
<keyword evidence="8" id="KW-0378">Hydrolase</keyword>
<dbReference type="InterPro" id="IPR006103">
    <property type="entry name" value="Glyco_hydro_2_cat"/>
</dbReference>
<evidence type="ECO:0000256" key="10">
    <source>
        <dbReference type="ARBA" id="ARBA00023180"/>
    </source>
</evidence>
<evidence type="ECO:0000256" key="9">
    <source>
        <dbReference type="ARBA" id="ARBA00023157"/>
    </source>
</evidence>
<evidence type="ECO:0000256" key="5">
    <source>
        <dbReference type="ARBA" id="ARBA00012754"/>
    </source>
</evidence>
<evidence type="ECO:0000256" key="6">
    <source>
        <dbReference type="ARBA" id="ARBA00015707"/>
    </source>
</evidence>
<dbReference type="PANTHER" id="PTHR43730">
    <property type="entry name" value="BETA-MANNOSIDASE"/>
    <property type="match status" value="1"/>
</dbReference>
<dbReference type="InterPro" id="IPR006102">
    <property type="entry name" value="Ig-like_GH2"/>
</dbReference>
<dbReference type="InterPro" id="IPR041625">
    <property type="entry name" value="Beta-mannosidase_Ig"/>
</dbReference>
<dbReference type="Gene3D" id="2.60.120.260">
    <property type="entry name" value="Galactose-binding domain-like"/>
    <property type="match status" value="1"/>
</dbReference>
<dbReference type="InterPro" id="IPR013783">
    <property type="entry name" value="Ig-like_fold"/>
</dbReference>
<keyword evidence="10" id="KW-0325">Glycoprotein</keyword>
<evidence type="ECO:0000256" key="2">
    <source>
        <dbReference type="ARBA" id="ARBA00003150"/>
    </source>
</evidence>
<dbReference type="Pfam" id="PF00703">
    <property type="entry name" value="Glyco_hydro_2"/>
    <property type="match status" value="1"/>
</dbReference>
<dbReference type="EC" id="3.2.1.25" evidence="5"/>
<dbReference type="GO" id="GO:0004567">
    <property type="term" value="F:beta-mannosidase activity"/>
    <property type="evidence" value="ECO:0007669"/>
    <property type="project" value="UniProtKB-EC"/>
</dbReference>
<dbReference type="SUPFAM" id="SSF49303">
    <property type="entry name" value="beta-Galactosidase/glucuronidase domain"/>
    <property type="match status" value="2"/>
</dbReference>
<dbReference type="InterPro" id="IPR008979">
    <property type="entry name" value="Galactose-bd-like_sf"/>
</dbReference>
<dbReference type="Pfam" id="PF22666">
    <property type="entry name" value="Glyco_hydro_2_N2"/>
    <property type="match status" value="1"/>
</dbReference>
<proteinExistence type="inferred from homology"/>
<accession>A0A916ZDE2</accession>
<comment type="similarity">
    <text evidence="3">Belongs to the glycosyl hydrolase 2 family.</text>
</comment>
<name>A0A916ZDE2_9BACL</name>
<evidence type="ECO:0000256" key="8">
    <source>
        <dbReference type="ARBA" id="ARBA00022801"/>
    </source>
</evidence>
<keyword evidence="18" id="KW-1185">Reference proteome</keyword>
<dbReference type="Proteomes" id="UP000612456">
    <property type="component" value="Unassembled WGS sequence"/>
</dbReference>
<keyword evidence="11" id="KW-0326">Glycosidase</keyword>
<dbReference type="InterPro" id="IPR036156">
    <property type="entry name" value="Beta-gal/glucu_dom_sf"/>
</dbReference>
<evidence type="ECO:0000256" key="4">
    <source>
        <dbReference type="ARBA" id="ARBA00011245"/>
    </source>
</evidence>
<keyword evidence="7" id="KW-0732">Signal</keyword>
<dbReference type="GO" id="GO:0006516">
    <property type="term" value="P:glycoprotein catabolic process"/>
    <property type="evidence" value="ECO:0007669"/>
    <property type="project" value="TreeGrafter"/>
</dbReference>
<organism evidence="17 18">
    <name type="scientific">Paenibacillus nasutitermitis</name>
    <dbReference type="NCBI Taxonomy" id="1652958"/>
    <lineage>
        <taxon>Bacteria</taxon>
        <taxon>Bacillati</taxon>
        <taxon>Bacillota</taxon>
        <taxon>Bacilli</taxon>
        <taxon>Bacillales</taxon>
        <taxon>Paenibacillaceae</taxon>
        <taxon>Paenibacillus</taxon>
    </lineage>
</organism>
<evidence type="ECO:0000259" key="16">
    <source>
        <dbReference type="Pfam" id="PF22666"/>
    </source>
</evidence>
<dbReference type="Gene3D" id="2.60.40.10">
    <property type="entry name" value="Immunoglobulins"/>
    <property type="match status" value="1"/>
</dbReference>
<evidence type="ECO:0000259" key="14">
    <source>
        <dbReference type="Pfam" id="PF02836"/>
    </source>
</evidence>
<dbReference type="PANTHER" id="PTHR43730:SF1">
    <property type="entry name" value="BETA-MANNOSIDASE"/>
    <property type="match status" value="1"/>
</dbReference>
<feature type="domain" description="Glycoside hydrolase family 2 catalytic" evidence="14">
    <location>
        <begin position="326"/>
        <end position="473"/>
    </location>
</feature>
<comment type="subunit">
    <text evidence="4">Monomer.</text>
</comment>
<sequence>MNRYSLNGTDWTVTGWYPNQWRPELSMELGMRIPPAVQAVQASVPGSVQTDLLAAGLLPDPHIGLNSMHGEWVTQREWVYEKTFHTPADCLQDRCELVLEGLDFAGWIHINGIAAAEFEGMFVPVVIDVTDMLLGNGEANQLKVIFRMPPEVDGQVGYSSQIRKLKSRFNYAWDWCPRMINIGIWRDVYLRTFRGVVVRDFFPSAGLTGGQGGNVDCRLELEVGTPGDYLIRWRIEDPGGAVVWELEEEIRLGAGKKGLQASAGLAAVRLWWPSGMGDQPLYRASAELLDSVGRNCDSAAKRIGFRSVEWVRNPGADEASAPYTALVNGRRLFLRGVNWVPISPYYGSVTAAQYHLQLDRMRQMNANLVRVWGGGIIEKPQFYEYCDRHGLLVWQELLQSSSGLDNCPPDDPQLLRLLGEAAEIAIREKRSHPSLLLWCGGNELMWEGFRPVDERHANIAMLARLVSRLDPGRRFLPASASGPTFCASVEGFGKGVHHDVHGPWTFLGNPGHYEFFNRDDAQFRSETGTAGASRSSLLRSLQGTCSAWPPTEYNPYWVHRGNWWVPWKPISESFGRWEEAEDQLEVFVHCSRFLQKESLRYTVESTRRREPASSGFLIWMGNEPFPNNANTSVLEFDGVPKPAYYAMKQAFSALHVSARYDRAAYQPGESFRAELFLHCDDNGKSLPAAGSLRLSAFVYDFNGGLCAEFGEDINPEGPVILAGAVEFIVPVLPCNVFFLRLRLEGEGDQWLAGNDYVFTAGGGQAFEALRHLKPVQVSARVDGQQSAVWVTNEADHCACEVWLSVPDHEDAGIFEQNGLVLLPSETRMIPWNGPPGLLDGVRLDGFNVRQTPYGQTS</sequence>
<feature type="domain" description="Beta-mannosidase Ig-fold" evidence="15">
    <location>
        <begin position="772"/>
        <end position="829"/>
    </location>
</feature>
<feature type="domain" description="Beta-mannosidase-like galactose-binding" evidence="16">
    <location>
        <begin position="39"/>
        <end position="186"/>
    </location>
</feature>
<comment type="catalytic activity">
    <reaction evidence="1">
        <text>Hydrolysis of terminal, non-reducing beta-D-mannose residues in beta-D-mannosides.</text>
        <dbReference type="EC" id="3.2.1.25"/>
    </reaction>
</comment>
<evidence type="ECO:0000313" key="17">
    <source>
        <dbReference type="EMBL" id="GGD90216.1"/>
    </source>
</evidence>
<gene>
    <name evidence="17" type="ORF">GCM10010911_56090</name>
</gene>
<dbReference type="InterPro" id="IPR054593">
    <property type="entry name" value="Beta-mannosidase-like_N2"/>
</dbReference>
<dbReference type="SUPFAM" id="SSF51445">
    <property type="entry name" value="(Trans)glycosidases"/>
    <property type="match status" value="1"/>
</dbReference>
<evidence type="ECO:0000256" key="11">
    <source>
        <dbReference type="ARBA" id="ARBA00023295"/>
    </source>
</evidence>
<protein>
    <recommendedName>
        <fullName evidence="6">Beta-mannosidase</fullName>
        <ecNumber evidence="5">3.2.1.25</ecNumber>
    </recommendedName>
    <alternativeName>
        <fullName evidence="12">Lysosomal beta A mannosidase</fullName>
    </alternativeName>
</protein>
<dbReference type="Pfam" id="PF17753">
    <property type="entry name" value="Ig_mannosidase"/>
    <property type="match status" value="1"/>
</dbReference>
<reference evidence="17" key="1">
    <citation type="journal article" date="2014" name="Int. J. Syst. Evol. Microbiol.">
        <title>Complete genome sequence of Corynebacterium casei LMG S-19264T (=DSM 44701T), isolated from a smear-ripened cheese.</title>
        <authorList>
            <consortium name="US DOE Joint Genome Institute (JGI-PGF)"/>
            <person name="Walter F."/>
            <person name="Albersmeier A."/>
            <person name="Kalinowski J."/>
            <person name="Ruckert C."/>
        </authorList>
    </citation>
    <scope>NUCLEOTIDE SEQUENCE</scope>
    <source>
        <strain evidence="17">CGMCC 1.15178</strain>
    </source>
</reference>
<dbReference type="RefSeq" id="WP_188997297.1">
    <property type="nucleotide sequence ID" value="NZ_BMHP01000005.1"/>
</dbReference>
<evidence type="ECO:0000256" key="12">
    <source>
        <dbReference type="ARBA" id="ARBA00032581"/>
    </source>
</evidence>
<dbReference type="SUPFAM" id="SSF49785">
    <property type="entry name" value="Galactose-binding domain-like"/>
    <property type="match status" value="1"/>
</dbReference>
<reference evidence="17" key="2">
    <citation type="submission" date="2020-09" db="EMBL/GenBank/DDBJ databases">
        <authorList>
            <person name="Sun Q."/>
            <person name="Zhou Y."/>
        </authorList>
    </citation>
    <scope>NUCLEOTIDE SEQUENCE</scope>
    <source>
        <strain evidence="17">CGMCC 1.15178</strain>
    </source>
</reference>
<evidence type="ECO:0000259" key="15">
    <source>
        <dbReference type="Pfam" id="PF17753"/>
    </source>
</evidence>
<dbReference type="Gene3D" id="3.20.20.80">
    <property type="entry name" value="Glycosidases"/>
    <property type="match status" value="1"/>
</dbReference>
<dbReference type="GO" id="GO:0005975">
    <property type="term" value="P:carbohydrate metabolic process"/>
    <property type="evidence" value="ECO:0007669"/>
    <property type="project" value="InterPro"/>
</dbReference>
<dbReference type="InterPro" id="IPR050887">
    <property type="entry name" value="Beta-mannosidase_GH2"/>
</dbReference>
<dbReference type="InterPro" id="IPR017853">
    <property type="entry name" value="GH"/>
</dbReference>
<evidence type="ECO:0000256" key="7">
    <source>
        <dbReference type="ARBA" id="ARBA00022729"/>
    </source>
</evidence>
<comment type="function">
    <text evidence="2">Exoglycosidase that cleaves the single beta-linked mannose residue from the non-reducing end of all N-linked glycoprotein oligosaccharides.</text>
</comment>
<dbReference type="Pfam" id="PF02836">
    <property type="entry name" value="Glyco_hydro_2_C"/>
    <property type="match status" value="1"/>
</dbReference>
<feature type="domain" description="Glycoside hydrolase family 2 immunoglobulin-like beta-sandwich" evidence="13">
    <location>
        <begin position="210"/>
        <end position="306"/>
    </location>
</feature>
<comment type="caution">
    <text evidence="17">The sequence shown here is derived from an EMBL/GenBank/DDBJ whole genome shotgun (WGS) entry which is preliminary data.</text>
</comment>
<keyword evidence="9" id="KW-1015">Disulfide bond</keyword>
<evidence type="ECO:0000313" key="18">
    <source>
        <dbReference type="Proteomes" id="UP000612456"/>
    </source>
</evidence>